<evidence type="ECO:0000313" key="1">
    <source>
        <dbReference type="EMBL" id="BAL84743.1"/>
    </source>
</evidence>
<sequence length="100" mass="11639">MKGYHFFSIGMGSECYTIIVYGNKKDAEEGLTAHFSRVQFLRTEYKDRRDWHGNRPLKDCIIKACYFSGMFSPKRTRPLADPCDSYELYQSEAYQSEDAA</sequence>
<dbReference type="AlphaFoldDB" id="I0GVF6"/>
<accession>I0GVF6</accession>
<dbReference type="KEGG" id="sri:SELR_pSRC400920"/>
<dbReference type="EMBL" id="AP012294">
    <property type="protein sequence ID" value="BAL84743.1"/>
    <property type="molecule type" value="Genomic_DNA"/>
</dbReference>
<proteinExistence type="predicted"/>
<dbReference type="PATRIC" id="fig|927704.6.peg.3507"/>
<name>I0GVF6_SELRL</name>
<organism evidence="1 2">
    <name type="scientific">Selenomonas ruminantium subsp. lactilytica (strain NBRC 103574 / TAM6421)</name>
    <dbReference type="NCBI Taxonomy" id="927704"/>
    <lineage>
        <taxon>Bacteria</taxon>
        <taxon>Bacillati</taxon>
        <taxon>Bacillota</taxon>
        <taxon>Negativicutes</taxon>
        <taxon>Selenomonadales</taxon>
        <taxon>Selenomonadaceae</taxon>
        <taxon>Selenomonas</taxon>
    </lineage>
</organism>
<evidence type="ECO:0000313" key="2">
    <source>
        <dbReference type="Proteomes" id="UP000007887"/>
    </source>
</evidence>
<keyword evidence="1" id="KW-0614">Plasmid</keyword>
<reference evidence="1 2" key="1">
    <citation type="submission" date="2011-10" db="EMBL/GenBank/DDBJ databases">
        <title>Whole genome sequence of Selenomonas ruminantium subsp. lactilytica TAM6421.</title>
        <authorList>
            <person name="Oguchi A."/>
            <person name="Ankai A."/>
            <person name="Kaneko J."/>
            <person name="Yamada-Narita S."/>
            <person name="Fukui S."/>
            <person name="Takahashi M."/>
            <person name="Onodera T."/>
            <person name="Kojima S."/>
            <person name="Fushimi T."/>
            <person name="Abe N."/>
            <person name="Kamio Y."/>
            <person name="Yamazaki S."/>
            <person name="Fujita N."/>
        </authorList>
    </citation>
    <scope>NUCLEOTIDE SEQUENCE [LARGE SCALE GENOMIC DNA]</scope>
    <source>
        <strain evidence="2">NBRC 103574 / TAM6421</strain>
        <plasmid evidence="1 2">pSRC4</plasmid>
    </source>
</reference>
<gene>
    <name evidence="1" type="ordered locus">SELR_pSRC400920</name>
</gene>
<geneLocation type="plasmid" evidence="1 2">
    <name>pSRC4</name>
</geneLocation>
<dbReference type="HOGENOM" id="CLU_2304073_0_0_9"/>
<protein>
    <submittedName>
        <fullName evidence="1">Uncharacterized protein</fullName>
    </submittedName>
</protein>
<dbReference type="Proteomes" id="UP000007887">
    <property type="component" value="Plasmid pSRC4"/>
</dbReference>